<gene>
    <name evidence="2" type="ordered locus">SAR116_0983</name>
</gene>
<feature type="transmembrane region" description="Helical" evidence="1">
    <location>
        <begin position="275"/>
        <end position="292"/>
    </location>
</feature>
<dbReference type="OrthoDB" id="2079361at2"/>
<reference evidence="2 3" key="1">
    <citation type="journal article" date="2010" name="J. Bacteriol.">
        <title>Complete genome sequence of "Candidatus Puniceispirillum marinum" IMCC1322, a representative of the SAR116 clade in the Alphaproteobacteria.</title>
        <authorList>
            <person name="Oh H.M."/>
            <person name="Kwon K.K."/>
            <person name="Kang I."/>
            <person name="Kang S.G."/>
            <person name="Lee J.H."/>
            <person name="Kim S.J."/>
            <person name="Cho J.C."/>
        </authorList>
    </citation>
    <scope>NUCLEOTIDE SEQUENCE [LARGE SCALE GENOMIC DNA]</scope>
    <source>
        <strain evidence="2 3">IMCC1322</strain>
    </source>
</reference>
<protein>
    <recommendedName>
        <fullName evidence="4">DUF2079 domain-containing protein</fullName>
    </recommendedName>
</protein>
<evidence type="ECO:0000313" key="3">
    <source>
        <dbReference type="Proteomes" id="UP000007460"/>
    </source>
</evidence>
<keyword evidence="1" id="KW-1133">Transmembrane helix</keyword>
<dbReference type="InterPro" id="IPR018650">
    <property type="entry name" value="STSV1_Orf64"/>
</dbReference>
<keyword evidence="1" id="KW-0472">Membrane</keyword>
<keyword evidence="1" id="KW-0812">Transmembrane</keyword>
<feature type="transmembrane region" description="Helical" evidence="1">
    <location>
        <begin position="86"/>
        <end position="107"/>
    </location>
</feature>
<dbReference type="EMBL" id="CP001751">
    <property type="protein sequence ID" value="ADE39226.1"/>
    <property type="molecule type" value="Genomic_DNA"/>
</dbReference>
<accession>D5BSH9</accession>
<organism evidence="2 3">
    <name type="scientific">Puniceispirillum marinum (strain IMCC1322)</name>
    <dbReference type="NCBI Taxonomy" id="488538"/>
    <lineage>
        <taxon>Bacteria</taxon>
        <taxon>Pseudomonadati</taxon>
        <taxon>Pseudomonadota</taxon>
        <taxon>Alphaproteobacteria</taxon>
        <taxon>Candidatus Puniceispirillales</taxon>
        <taxon>Candidatus Puniceispirillaceae</taxon>
        <taxon>Candidatus Puniceispirillum</taxon>
    </lineage>
</organism>
<sequence>MSQSADIQQNSIRVFHHVMLFVATLVFGASVVLSVITFEQFFLNNKAASLVLRLVAIPIVFSFIGVLFFKLSNFEMPKISTYEKRLFMVISLVLVSLMISLKLLKYINLNYELFDLGLYYHQIQSIKLAPNLFDKLLFSLKGHFHPNLVIFSVIEQAFGFSSILVFQTLFLVSSLYPLYKLAEIHFENVKLQMLVMLAFLISPVIHFLDILGFHPDHVFLPSILWLSYFMTKNNKVGFFIFTATAVTAGEQWMPSLCALLLVYKADRGIVRHARIMAFAVFSIFIFYLWFKLTNSQVYSVFHQPADAVSIYSDPAIWIKKLFFGFWIGAAFLPFVVMNARLSIALIPAIAKILIVSEEYHVSVEGHYTYDIMAILFLIVATVDIKQLAKKMRALCQICLCILPFYFLGQGIGHGSMPYSVNFHSKFSASTFNYSKYLANSSMFQMSKMNDWISQNSALSIGVTNDAFVPKFAHRLHYGLINKNEDFDVIILSKKANQTFGSKLDETHNRLWLKKWQENLPLVGYKTIYTDDYYTIFSRVQAHMD</sequence>
<feature type="transmembrane region" description="Helical" evidence="1">
    <location>
        <begin position="50"/>
        <end position="74"/>
    </location>
</feature>
<feature type="transmembrane region" description="Helical" evidence="1">
    <location>
        <begin position="316"/>
        <end position="336"/>
    </location>
</feature>
<dbReference type="RefSeq" id="WP_013045855.1">
    <property type="nucleotide sequence ID" value="NC_014010.1"/>
</dbReference>
<evidence type="ECO:0000313" key="2">
    <source>
        <dbReference type="EMBL" id="ADE39226.1"/>
    </source>
</evidence>
<dbReference type="HOGENOM" id="CLU_500443_0_0_5"/>
<feature type="transmembrane region" description="Helical" evidence="1">
    <location>
        <begin position="18"/>
        <end position="38"/>
    </location>
</feature>
<proteinExistence type="predicted"/>
<name>D5BSH9_PUNMI</name>
<feature type="transmembrane region" description="Helical" evidence="1">
    <location>
        <begin position="191"/>
        <end position="213"/>
    </location>
</feature>
<keyword evidence="3" id="KW-1185">Reference proteome</keyword>
<feature type="transmembrane region" description="Helical" evidence="1">
    <location>
        <begin position="157"/>
        <end position="179"/>
    </location>
</feature>
<dbReference type="Pfam" id="PF09852">
    <property type="entry name" value="DUF2079"/>
    <property type="match status" value="1"/>
</dbReference>
<evidence type="ECO:0008006" key="4">
    <source>
        <dbReference type="Google" id="ProtNLM"/>
    </source>
</evidence>
<dbReference type="AlphaFoldDB" id="D5BSH9"/>
<dbReference type="KEGG" id="apb:SAR116_0983"/>
<dbReference type="Proteomes" id="UP000007460">
    <property type="component" value="Chromosome"/>
</dbReference>
<dbReference type="STRING" id="488538.SAR116_0983"/>
<feature type="transmembrane region" description="Helical" evidence="1">
    <location>
        <begin position="236"/>
        <end position="263"/>
    </location>
</feature>
<dbReference type="eggNOG" id="COG3463">
    <property type="taxonomic scope" value="Bacteria"/>
</dbReference>
<evidence type="ECO:0000256" key="1">
    <source>
        <dbReference type="SAM" id="Phobius"/>
    </source>
</evidence>